<feature type="compositionally biased region" description="Low complexity" evidence="6">
    <location>
        <begin position="32"/>
        <end position="43"/>
    </location>
</feature>
<protein>
    <recommendedName>
        <fullName evidence="7">Xylanolytic transcriptional activator regulatory domain-containing protein</fullName>
    </recommendedName>
</protein>
<evidence type="ECO:0000256" key="6">
    <source>
        <dbReference type="SAM" id="MobiDB-lite"/>
    </source>
</evidence>
<dbReference type="CDD" id="cd12148">
    <property type="entry name" value="fungal_TF_MHR"/>
    <property type="match status" value="1"/>
</dbReference>
<evidence type="ECO:0000256" key="5">
    <source>
        <dbReference type="ARBA" id="ARBA00023242"/>
    </source>
</evidence>
<feature type="compositionally biased region" description="Polar residues" evidence="6">
    <location>
        <begin position="1"/>
        <end position="31"/>
    </location>
</feature>
<dbReference type="PANTHER" id="PTHR47171:SF4">
    <property type="entry name" value="ACETAMIDASE REGULATORY PROTEIN"/>
    <property type="match status" value="1"/>
</dbReference>
<dbReference type="Proteomes" id="UP001310594">
    <property type="component" value="Unassembled WGS sequence"/>
</dbReference>
<dbReference type="InterPro" id="IPR052073">
    <property type="entry name" value="Amide_Lactam_Regulators"/>
</dbReference>
<dbReference type="InterPro" id="IPR007219">
    <property type="entry name" value="XnlR_reg_dom"/>
</dbReference>
<keyword evidence="4" id="KW-0804">Transcription</keyword>
<evidence type="ECO:0000256" key="3">
    <source>
        <dbReference type="ARBA" id="ARBA00023125"/>
    </source>
</evidence>
<evidence type="ECO:0000256" key="4">
    <source>
        <dbReference type="ARBA" id="ARBA00023163"/>
    </source>
</evidence>
<feature type="region of interest" description="Disordered" evidence="6">
    <location>
        <begin position="1"/>
        <end position="49"/>
    </location>
</feature>
<dbReference type="GO" id="GO:0003677">
    <property type="term" value="F:DNA binding"/>
    <property type="evidence" value="ECO:0007669"/>
    <property type="project" value="UniProtKB-KW"/>
</dbReference>
<dbReference type="Pfam" id="PF04082">
    <property type="entry name" value="Fungal_trans"/>
    <property type="match status" value="1"/>
</dbReference>
<gene>
    <name evidence="8" type="ORF">LTR97_011571</name>
</gene>
<dbReference type="GO" id="GO:0006351">
    <property type="term" value="P:DNA-templated transcription"/>
    <property type="evidence" value="ECO:0007669"/>
    <property type="project" value="InterPro"/>
</dbReference>
<name>A0AAN7ZL31_9PEZI</name>
<evidence type="ECO:0000313" key="9">
    <source>
        <dbReference type="Proteomes" id="UP001310594"/>
    </source>
</evidence>
<evidence type="ECO:0000313" key="8">
    <source>
        <dbReference type="EMBL" id="KAK5691577.1"/>
    </source>
</evidence>
<evidence type="ECO:0000256" key="2">
    <source>
        <dbReference type="ARBA" id="ARBA00023015"/>
    </source>
</evidence>
<organism evidence="8 9">
    <name type="scientific">Elasticomyces elasticus</name>
    <dbReference type="NCBI Taxonomy" id="574655"/>
    <lineage>
        <taxon>Eukaryota</taxon>
        <taxon>Fungi</taxon>
        <taxon>Dikarya</taxon>
        <taxon>Ascomycota</taxon>
        <taxon>Pezizomycotina</taxon>
        <taxon>Dothideomycetes</taxon>
        <taxon>Dothideomycetidae</taxon>
        <taxon>Mycosphaerellales</taxon>
        <taxon>Teratosphaeriaceae</taxon>
        <taxon>Elasticomyces</taxon>
    </lineage>
</organism>
<comment type="caution">
    <text evidence="8">The sequence shown here is derived from an EMBL/GenBank/DDBJ whole genome shotgun (WGS) entry which is preliminary data.</text>
</comment>
<keyword evidence="1" id="KW-0862">Zinc</keyword>
<dbReference type="AlphaFoldDB" id="A0AAN7ZL31"/>
<dbReference type="PANTHER" id="PTHR47171">
    <property type="entry name" value="FARA-RELATED"/>
    <property type="match status" value="1"/>
</dbReference>
<dbReference type="EMBL" id="JAVRQU010000021">
    <property type="protein sequence ID" value="KAK5691577.1"/>
    <property type="molecule type" value="Genomic_DNA"/>
</dbReference>
<reference evidence="8" key="1">
    <citation type="submission" date="2023-08" db="EMBL/GenBank/DDBJ databases">
        <title>Black Yeasts Isolated from many extreme environments.</title>
        <authorList>
            <person name="Coleine C."/>
            <person name="Stajich J.E."/>
            <person name="Selbmann L."/>
        </authorList>
    </citation>
    <scope>NUCLEOTIDE SEQUENCE</scope>
    <source>
        <strain evidence="8">CCFEE 5810</strain>
    </source>
</reference>
<keyword evidence="5" id="KW-0539">Nucleus</keyword>
<dbReference type="SMART" id="SM00906">
    <property type="entry name" value="Fungal_trans"/>
    <property type="match status" value="1"/>
</dbReference>
<evidence type="ECO:0000259" key="7">
    <source>
        <dbReference type="SMART" id="SM00906"/>
    </source>
</evidence>
<evidence type="ECO:0000256" key="1">
    <source>
        <dbReference type="ARBA" id="ARBA00022833"/>
    </source>
</evidence>
<sequence length="588" mass="65687">MSPGDSSQAILPNPRTQPQNLSPAGSSMSNQGPSRRPSRTSGSAPDNGDTLMRRHLVEMLSQEDIDQRVIEKGVRVTYVGQEFSNINYLVRHRAQNGAVFHYPSSQLPRRYTTHELDRIPSDAFVLPPKPIVDELLEQYFLHINPGCPIVDEELFMGQYRARDPDNPPSLLVLQAALMVGAHVSKERPERDELKATFFRRAKMLFDARFEWNLDSMVQAALLMTWHSETSEEGNSYHWVGVAVRTAFGLGIHRDCGPSTLIPQEKRIWKRLWWILVQYDAIVALSSGRPLAINLADADVPALERTDFVGAIACLDRDSVDQAIDFILHQTQLCCIIAQVVRERFGLNANVNQRKSALRRADQQLAEWQFQLPQSLRHGSSYRSTWSAILHITYSNLSILLHRPSPTTLSNTTVVRPEDMEICALAAASMAGLFETVWRRKQLAHFNVSAVSSLFTGLIQLSAEMRVSNPVLVANAIRRFDTALDVLRALAEHWLNADIILRLFEDSSERVRNELRLGRAALRTTASTTAVQPLLEGASVSVEGSANWHDTSSLAGITTATPSSGDPMSIDWANVYWDSALLDFGNMTA</sequence>
<keyword evidence="2" id="KW-0805">Transcription regulation</keyword>
<proteinExistence type="predicted"/>
<keyword evidence="3" id="KW-0238">DNA-binding</keyword>
<dbReference type="GO" id="GO:0008270">
    <property type="term" value="F:zinc ion binding"/>
    <property type="evidence" value="ECO:0007669"/>
    <property type="project" value="InterPro"/>
</dbReference>
<feature type="domain" description="Xylanolytic transcriptional activator regulatory" evidence="7">
    <location>
        <begin position="235"/>
        <end position="306"/>
    </location>
</feature>
<accession>A0AAN7ZL31</accession>